<dbReference type="EMBL" id="BARS01043712">
    <property type="protein sequence ID" value="GAG41454.1"/>
    <property type="molecule type" value="Genomic_DNA"/>
</dbReference>
<name>X0XE68_9ZZZZ</name>
<feature type="non-terminal residue" evidence="1">
    <location>
        <position position="250"/>
    </location>
</feature>
<reference evidence="1" key="1">
    <citation type="journal article" date="2014" name="Front. Microbiol.">
        <title>High frequency of phylogenetically diverse reductive dehalogenase-homologous genes in deep subseafloor sedimentary metagenomes.</title>
        <authorList>
            <person name="Kawai M."/>
            <person name="Futagami T."/>
            <person name="Toyoda A."/>
            <person name="Takaki Y."/>
            <person name="Nishi S."/>
            <person name="Hori S."/>
            <person name="Arai W."/>
            <person name="Tsubouchi T."/>
            <person name="Morono Y."/>
            <person name="Uchiyama I."/>
            <person name="Ito T."/>
            <person name="Fujiyama A."/>
            <person name="Inagaki F."/>
            <person name="Takami H."/>
        </authorList>
    </citation>
    <scope>NUCLEOTIDE SEQUENCE</scope>
    <source>
        <strain evidence="1">Expedition CK06-06</strain>
    </source>
</reference>
<dbReference type="AlphaFoldDB" id="X0XE68"/>
<accession>X0XE68</accession>
<sequence length="250" mass="29000">IDWDMTRRLSFYSDFKHVPKITGEFYAPVPVDSDYTWYCTPMGDCDRISIKCREDTGEFIRNLLTIRSTRPPKPWPKMQDISLILLAECLDEQLKETLRDIWSHSFYPYQIYLPLPQEDLDRLRTIVPNILGVPVGAQSSQEARVDAVLECCEGDYVAIVPSGFDIARDDRPWIESALQPLMDSDDPTQAFELPGSSEKRWAAIFRREQLRRVRRLYGHLPIAESVAAGIKLREPRVEEYPLQFDNLMTE</sequence>
<protein>
    <submittedName>
        <fullName evidence="1">Uncharacterized protein</fullName>
    </submittedName>
</protein>
<proteinExistence type="predicted"/>
<gene>
    <name evidence="1" type="ORF">S01H1_66127</name>
</gene>
<feature type="non-terminal residue" evidence="1">
    <location>
        <position position="1"/>
    </location>
</feature>
<evidence type="ECO:0000313" key="1">
    <source>
        <dbReference type="EMBL" id="GAG41454.1"/>
    </source>
</evidence>
<organism evidence="1">
    <name type="scientific">marine sediment metagenome</name>
    <dbReference type="NCBI Taxonomy" id="412755"/>
    <lineage>
        <taxon>unclassified sequences</taxon>
        <taxon>metagenomes</taxon>
        <taxon>ecological metagenomes</taxon>
    </lineage>
</organism>
<comment type="caution">
    <text evidence="1">The sequence shown here is derived from an EMBL/GenBank/DDBJ whole genome shotgun (WGS) entry which is preliminary data.</text>
</comment>